<feature type="domain" description="Damage-control phosphatase ARMT1-like metal-binding" evidence="3">
    <location>
        <begin position="131"/>
        <end position="437"/>
    </location>
</feature>
<dbReference type="Pfam" id="PF01937">
    <property type="entry name" value="ARMT1-like_dom"/>
    <property type="match status" value="1"/>
</dbReference>
<dbReference type="SUPFAM" id="SSF111321">
    <property type="entry name" value="AF1104-like"/>
    <property type="match status" value="1"/>
</dbReference>
<proteinExistence type="predicted"/>
<accession>A0A6U0ESS2</accession>
<sequence length="444" mass="48212">MLASITASVPPQSAPKARSPASTRGSRIRRRGVAVPSSPSTTAPLPLLARDKTYSHVSPGVCDTCAVSREARAAWVVLLLGQLPSHRANAERTRAHLNATSAYITQYEAFERAYEEYLARATDSERGAASTSGEGDTLMDMVEQKERLLRANGLEDMFLGLKSNENEICLALYPEMCRAIDAAGDARAKLALVIEAALAGNLFDAGAAAAVQNVAFCDEEQKACEFPEDESKRFNLDATQLFATFAKAQEKVMRPARGWKFDDFEAIAERLSGPKPWKRVLIFCDNAGADTMGMVLLARYLASINGVTQVALVANETAALNDITYAELRSFVSACASNDKVVRDLIEDNRISCISSGQTSTLLDLTRVSHQLCEYVSSAKDVTDDEWLVVLDGMGRSLESNWNASSYMKPGVDVLSLAMVKSEINALRLGAEVYDCVVRLNTAK</sequence>
<dbReference type="Gene3D" id="3.40.50.10880">
    <property type="entry name" value="Uncharacterised protein PF01937, DUF89, domain 3"/>
    <property type="match status" value="1"/>
</dbReference>
<dbReference type="InterPro" id="IPR002791">
    <property type="entry name" value="ARMT1-like_metal-bd"/>
</dbReference>
<reference evidence="4" key="1">
    <citation type="submission" date="2021-01" db="EMBL/GenBank/DDBJ databases">
        <authorList>
            <person name="Corre E."/>
            <person name="Pelletier E."/>
            <person name="Niang G."/>
            <person name="Scheremetjew M."/>
            <person name="Finn R."/>
            <person name="Kale V."/>
            <person name="Holt S."/>
            <person name="Cochrane G."/>
            <person name="Meng A."/>
            <person name="Brown T."/>
            <person name="Cohen L."/>
        </authorList>
    </citation>
    <scope>NUCLEOTIDE SEQUENCE</scope>
    <source>
        <strain evidence="5">Clade-D-RCC2572</strain>
        <strain evidence="4">Clade-D-RCC2593</strain>
    </source>
</reference>
<name>A0A6U0ESS2_9CHLO</name>
<comment type="cofactor">
    <cofactor evidence="1">
        <name>Ni(2+)</name>
        <dbReference type="ChEBI" id="CHEBI:49786"/>
    </cofactor>
</comment>
<dbReference type="AlphaFoldDB" id="A0A6U0ESS2"/>
<protein>
    <recommendedName>
        <fullName evidence="3">Damage-control phosphatase ARMT1-like metal-binding domain-containing protein</fullName>
    </recommendedName>
</protein>
<evidence type="ECO:0000313" key="5">
    <source>
        <dbReference type="EMBL" id="CAD8581231.1"/>
    </source>
</evidence>
<feature type="compositionally biased region" description="Low complexity" evidence="2">
    <location>
        <begin position="33"/>
        <end position="44"/>
    </location>
</feature>
<evidence type="ECO:0000259" key="3">
    <source>
        <dbReference type="Pfam" id="PF01937"/>
    </source>
</evidence>
<feature type="region of interest" description="Disordered" evidence="2">
    <location>
        <begin position="1"/>
        <end position="44"/>
    </location>
</feature>
<dbReference type="EMBL" id="HBEW01003849">
    <property type="protein sequence ID" value="CAD8581231.1"/>
    <property type="molecule type" value="Transcribed_RNA"/>
</dbReference>
<feature type="compositionally biased region" description="Polar residues" evidence="2">
    <location>
        <begin position="1"/>
        <end position="11"/>
    </location>
</feature>
<gene>
    <name evidence="5" type="ORF">OMED0929_LOCUS3230</name>
    <name evidence="4" type="ORF">OMED0937_LOCUS278</name>
</gene>
<dbReference type="Gene3D" id="1.10.285.20">
    <property type="entry name" value="Uncharacterised protein PF01937, DUF89, domain 2"/>
    <property type="match status" value="1"/>
</dbReference>
<dbReference type="InterPro" id="IPR036075">
    <property type="entry name" value="ARMT-1-like_metal-bd_sf"/>
</dbReference>
<dbReference type="EMBL" id="HBEE01000343">
    <property type="protein sequence ID" value="CAD8319235.1"/>
    <property type="molecule type" value="Transcribed_RNA"/>
</dbReference>
<organism evidence="4">
    <name type="scientific">Ostreococcus mediterraneus</name>
    <dbReference type="NCBI Taxonomy" id="1486918"/>
    <lineage>
        <taxon>Eukaryota</taxon>
        <taxon>Viridiplantae</taxon>
        <taxon>Chlorophyta</taxon>
        <taxon>Mamiellophyceae</taxon>
        <taxon>Mamiellales</taxon>
        <taxon>Bathycoccaceae</taxon>
        <taxon>Ostreococcus</taxon>
    </lineage>
</organism>
<evidence type="ECO:0000313" key="4">
    <source>
        <dbReference type="EMBL" id="CAD8319235.1"/>
    </source>
</evidence>
<evidence type="ECO:0000256" key="1">
    <source>
        <dbReference type="ARBA" id="ARBA00001967"/>
    </source>
</evidence>
<evidence type="ECO:0000256" key="2">
    <source>
        <dbReference type="SAM" id="MobiDB-lite"/>
    </source>
</evidence>